<sequence length="323" mass="36122">MNAKKLAELLQKYQDGQCTEEERIIIEKFYQDFDAEEDQLPAQSEMQPAYDALYQQVLGQVKEIPVIGTQPFRYRRWAAAAAILLLCGAAAWFFLQPRQMAPASEKAVARQTEKAKKRFIKLPDGSTVLLNDRSELKYPASFSGAAREVYLSGEAYFDIVASNHQPFVVHTGKVATTVLGTVFNIKALPGEEDVTVTVEKGKVKVEADGKPLGIVASNQQLSVSKVDVRYLKNDSVNVDPVVHWVKQDLVFDNTTYEEAAQVLMQQYGIRIEFRNTHLQNCRFTTSFKNQSSLEDILTVLCAFNQSSYSIKDSTVTISGGNCQ</sequence>
<evidence type="ECO:0000256" key="1">
    <source>
        <dbReference type="SAM" id="Phobius"/>
    </source>
</evidence>
<feature type="domain" description="Protein FecR C-terminal" evidence="3">
    <location>
        <begin position="249"/>
        <end position="317"/>
    </location>
</feature>
<keyword evidence="1" id="KW-0472">Membrane</keyword>
<dbReference type="Gene3D" id="3.55.50.30">
    <property type="match status" value="1"/>
</dbReference>
<evidence type="ECO:0000259" key="3">
    <source>
        <dbReference type="Pfam" id="PF16344"/>
    </source>
</evidence>
<dbReference type="InterPro" id="IPR006860">
    <property type="entry name" value="FecR"/>
</dbReference>
<dbReference type="OrthoDB" id="697544at2"/>
<dbReference type="Gene3D" id="2.60.120.1440">
    <property type="match status" value="1"/>
</dbReference>
<name>A0A1I0S6Q7_9BACT</name>
<dbReference type="Pfam" id="PF04773">
    <property type="entry name" value="FecR"/>
    <property type="match status" value="1"/>
</dbReference>
<feature type="transmembrane region" description="Helical" evidence="1">
    <location>
        <begin position="77"/>
        <end position="95"/>
    </location>
</feature>
<dbReference type="STRING" id="29529.SAMN04488122_4057"/>
<organism evidence="4 5">
    <name type="scientific">Chitinophaga arvensicola</name>
    <dbReference type="NCBI Taxonomy" id="29529"/>
    <lineage>
        <taxon>Bacteria</taxon>
        <taxon>Pseudomonadati</taxon>
        <taxon>Bacteroidota</taxon>
        <taxon>Chitinophagia</taxon>
        <taxon>Chitinophagales</taxon>
        <taxon>Chitinophagaceae</taxon>
        <taxon>Chitinophaga</taxon>
    </lineage>
</organism>
<dbReference type="GO" id="GO:0016989">
    <property type="term" value="F:sigma factor antagonist activity"/>
    <property type="evidence" value="ECO:0007669"/>
    <property type="project" value="TreeGrafter"/>
</dbReference>
<dbReference type="PANTHER" id="PTHR30273">
    <property type="entry name" value="PERIPLASMIC SIGNAL SENSOR AND SIGMA FACTOR ACTIVATOR FECR-RELATED"/>
    <property type="match status" value="1"/>
</dbReference>
<dbReference type="PANTHER" id="PTHR30273:SF2">
    <property type="entry name" value="PROTEIN FECR"/>
    <property type="match status" value="1"/>
</dbReference>
<evidence type="ECO:0000313" key="4">
    <source>
        <dbReference type="EMBL" id="SEW50991.1"/>
    </source>
</evidence>
<evidence type="ECO:0000259" key="2">
    <source>
        <dbReference type="Pfam" id="PF04773"/>
    </source>
</evidence>
<keyword evidence="5" id="KW-1185">Reference proteome</keyword>
<dbReference type="InterPro" id="IPR012373">
    <property type="entry name" value="Ferrdict_sens_TM"/>
</dbReference>
<dbReference type="PIRSF" id="PIRSF018266">
    <property type="entry name" value="FecR"/>
    <property type="match status" value="1"/>
</dbReference>
<keyword evidence="1" id="KW-0812">Transmembrane</keyword>
<keyword evidence="1" id="KW-1133">Transmembrane helix</keyword>
<dbReference type="EMBL" id="FOJG01000002">
    <property type="protein sequence ID" value="SEW50991.1"/>
    <property type="molecule type" value="Genomic_DNA"/>
</dbReference>
<evidence type="ECO:0000313" key="5">
    <source>
        <dbReference type="Proteomes" id="UP000199310"/>
    </source>
</evidence>
<proteinExistence type="predicted"/>
<protein>
    <submittedName>
        <fullName evidence="4">Ferric-dicitrate binding protein FerR, regulates iron transport through sigma-19</fullName>
    </submittedName>
</protein>
<dbReference type="InterPro" id="IPR032508">
    <property type="entry name" value="FecR_C"/>
</dbReference>
<gene>
    <name evidence="4" type="ORF">SAMN04488122_4057</name>
</gene>
<dbReference type="AlphaFoldDB" id="A0A1I0S6Q7"/>
<reference evidence="5" key="1">
    <citation type="submission" date="2016-10" db="EMBL/GenBank/DDBJ databases">
        <authorList>
            <person name="Varghese N."/>
            <person name="Submissions S."/>
        </authorList>
    </citation>
    <scope>NUCLEOTIDE SEQUENCE [LARGE SCALE GENOMIC DNA]</scope>
    <source>
        <strain evidence="5">DSM 3695</strain>
    </source>
</reference>
<dbReference type="RefSeq" id="WP_089897423.1">
    <property type="nucleotide sequence ID" value="NZ_FOJG01000002.1"/>
</dbReference>
<accession>A0A1I0S6Q7</accession>
<dbReference type="Proteomes" id="UP000199310">
    <property type="component" value="Unassembled WGS sequence"/>
</dbReference>
<feature type="domain" description="FecR protein" evidence="2">
    <location>
        <begin position="111"/>
        <end position="204"/>
    </location>
</feature>
<dbReference type="Pfam" id="PF16344">
    <property type="entry name" value="FecR_C"/>
    <property type="match status" value="1"/>
</dbReference>